<feature type="domain" description="P-type ATPase A" evidence="7">
    <location>
        <begin position="105"/>
        <end position="198"/>
    </location>
</feature>
<dbReference type="GO" id="GO:0005524">
    <property type="term" value="F:ATP binding"/>
    <property type="evidence" value="ECO:0007669"/>
    <property type="project" value="InterPro"/>
</dbReference>
<dbReference type="InterPro" id="IPR044492">
    <property type="entry name" value="P_typ_ATPase_HD_dom"/>
</dbReference>
<feature type="transmembrane region" description="Helical" evidence="6">
    <location>
        <begin position="221"/>
        <end position="239"/>
    </location>
</feature>
<feature type="transmembrane region" description="Helical" evidence="6">
    <location>
        <begin position="630"/>
        <end position="648"/>
    </location>
</feature>
<dbReference type="Proteomes" id="UP000051378">
    <property type="component" value="Unassembled WGS sequence"/>
</dbReference>
<evidence type="ECO:0000256" key="4">
    <source>
        <dbReference type="ARBA" id="ARBA00022989"/>
    </source>
</evidence>
<dbReference type="SUPFAM" id="SSF56784">
    <property type="entry name" value="HAD-like"/>
    <property type="match status" value="1"/>
</dbReference>
<dbReference type="SFLD" id="SFLDS00003">
    <property type="entry name" value="Haloacid_Dehalogenase"/>
    <property type="match status" value="1"/>
</dbReference>
<dbReference type="InterPro" id="IPR023214">
    <property type="entry name" value="HAD_sf"/>
</dbReference>
<feature type="transmembrane region" description="Helical" evidence="6">
    <location>
        <begin position="755"/>
        <end position="776"/>
    </location>
</feature>
<dbReference type="InterPro" id="IPR018303">
    <property type="entry name" value="ATPase_P-typ_P_site"/>
</dbReference>
<dbReference type="Pfam" id="PF00702">
    <property type="entry name" value="Hydrolase"/>
    <property type="match status" value="1"/>
</dbReference>
<dbReference type="RefSeq" id="WP_056974697.1">
    <property type="nucleotide sequence ID" value="NZ_AYZL01000018.1"/>
</dbReference>
<dbReference type="Pfam" id="PF00122">
    <property type="entry name" value="E1-E2_ATPase"/>
    <property type="match status" value="1"/>
</dbReference>
<dbReference type="SFLD" id="SFLDG00002">
    <property type="entry name" value="C1.7:_P-type_atpase_like"/>
    <property type="match status" value="1"/>
</dbReference>
<dbReference type="InterPro" id="IPR036412">
    <property type="entry name" value="HAD-like_sf"/>
</dbReference>
<reference evidence="8 9" key="1">
    <citation type="journal article" date="2015" name="Genome Announc.">
        <title>Expanding the biotechnology potential of lactobacilli through comparative genomics of 213 strains and associated genera.</title>
        <authorList>
            <person name="Sun Z."/>
            <person name="Harris H.M."/>
            <person name="McCann A."/>
            <person name="Guo C."/>
            <person name="Argimon S."/>
            <person name="Zhang W."/>
            <person name="Yang X."/>
            <person name="Jeffery I.B."/>
            <person name="Cooney J.C."/>
            <person name="Kagawa T.F."/>
            <person name="Liu W."/>
            <person name="Song Y."/>
            <person name="Salvetti E."/>
            <person name="Wrobel A."/>
            <person name="Rasinkangas P."/>
            <person name="Parkhill J."/>
            <person name="Rea M.C."/>
            <person name="O'Sullivan O."/>
            <person name="Ritari J."/>
            <person name="Douillard F.P."/>
            <person name="Paul Ross R."/>
            <person name="Yang R."/>
            <person name="Briner A.E."/>
            <person name="Felis G.E."/>
            <person name="de Vos W.M."/>
            <person name="Barrangou R."/>
            <person name="Klaenhammer T.R."/>
            <person name="Caufield P.W."/>
            <person name="Cui Y."/>
            <person name="Zhang H."/>
            <person name="O'Toole P.W."/>
        </authorList>
    </citation>
    <scope>NUCLEOTIDE SEQUENCE [LARGE SCALE GENOMIC DNA]</scope>
    <source>
        <strain evidence="8 9">DSM 23037</strain>
    </source>
</reference>
<feature type="transmembrane region" description="Helical" evidence="6">
    <location>
        <begin position="607"/>
        <end position="624"/>
    </location>
</feature>
<dbReference type="InterPro" id="IPR023298">
    <property type="entry name" value="ATPase_P-typ_TM_dom_sf"/>
</dbReference>
<dbReference type="PANTHER" id="PTHR42861">
    <property type="entry name" value="CALCIUM-TRANSPORTING ATPASE"/>
    <property type="match status" value="1"/>
</dbReference>
<dbReference type="Gene3D" id="1.20.1110.10">
    <property type="entry name" value="Calcium-transporting ATPase, transmembrane domain"/>
    <property type="match status" value="1"/>
</dbReference>
<keyword evidence="5 6" id="KW-0472">Membrane</keyword>
<dbReference type="NCBIfam" id="TIGR01494">
    <property type="entry name" value="ATPase_P-type"/>
    <property type="match status" value="2"/>
</dbReference>
<dbReference type="PRINTS" id="PR00119">
    <property type="entry name" value="CATATPASE"/>
</dbReference>
<protein>
    <submittedName>
        <fullName evidence="8">Cation transporting P-type atpase</fullName>
    </submittedName>
</protein>
<evidence type="ECO:0000256" key="6">
    <source>
        <dbReference type="SAM" id="Phobius"/>
    </source>
</evidence>
<dbReference type="PRINTS" id="PR00120">
    <property type="entry name" value="HATPASE"/>
</dbReference>
<dbReference type="InterPro" id="IPR023299">
    <property type="entry name" value="ATPase_P-typ_cyto_dom_N"/>
</dbReference>
<dbReference type="PATRIC" id="fig|1423744.4.peg.476"/>
<feature type="transmembrane region" description="Helical" evidence="6">
    <location>
        <begin position="721"/>
        <end position="740"/>
    </location>
</feature>
<dbReference type="InterPro" id="IPR008250">
    <property type="entry name" value="ATPase_P-typ_transduc_dom_A_sf"/>
</dbReference>
<comment type="subcellular location">
    <subcellularLocation>
        <location evidence="1">Membrane</location>
        <topology evidence="1">Multi-pass membrane protein</topology>
    </subcellularLocation>
</comment>
<dbReference type="GO" id="GO:0016020">
    <property type="term" value="C:membrane"/>
    <property type="evidence" value="ECO:0007669"/>
    <property type="project" value="UniProtKB-SubCell"/>
</dbReference>
<dbReference type="STRING" id="1423744.FC86_GL000463"/>
<feature type="transmembrane region" description="Helical" evidence="6">
    <location>
        <begin position="71"/>
        <end position="89"/>
    </location>
</feature>
<proteinExistence type="predicted"/>
<evidence type="ECO:0000256" key="5">
    <source>
        <dbReference type="ARBA" id="ARBA00023136"/>
    </source>
</evidence>
<comment type="caution">
    <text evidence="8">The sequence shown here is derived from an EMBL/GenBank/DDBJ whole genome shotgun (WGS) entry which is preliminary data.</text>
</comment>
<evidence type="ECO:0000313" key="8">
    <source>
        <dbReference type="EMBL" id="KRN04091.1"/>
    </source>
</evidence>
<organism evidence="8 9">
    <name type="scientific">Holzapfeliella floricola DSM 23037 = JCM 16512</name>
    <dbReference type="NCBI Taxonomy" id="1423744"/>
    <lineage>
        <taxon>Bacteria</taxon>
        <taxon>Bacillati</taxon>
        <taxon>Bacillota</taxon>
        <taxon>Bacilli</taxon>
        <taxon>Lactobacillales</taxon>
        <taxon>Lactobacillaceae</taxon>
        <taxon>Holzapfeliella</taxon>
    </lineage>
</organism>
<evidence type="ECO:0000256" key="3">
    <source>
        <dbReference type="ARBA" id="ARBA00022967"/>
    </source>
</evidence>
<dbReference type="Gene3D" id="2.70.150.10">
    <property type="entry name" value="Calcium-transporting ATPase, cytoplasmic transduction domain A"/>
    <property type="match status" value="1"/>
</dbReference>
<dbReference type="AlphaFoldDB" id="A0A0R2DLL6"/>
<keyword evidence="9" id="KW-1185">Reference proteome</keyword>
<gene>
    <name evidence="8" type="ORF">FC86_GL000463</name>
</gene>
<dbReference type="EMBL" id="AYZL01000018">
    <property type="protein sequence ID" value="KRN04091.1"/>
    <property type="molecule type" value="Genomic_DNA"/>
</dbReference>
<evidence type="ECO:0000256" key="2">
    <source>
        <dbReference type="ARBA" id="ARBA00022692"/>
    </source>
</evidence>
<evidence type="ECO:0000313" key="9">
    <source>
        <dbReference type="Proteomes" id="UP000051378"/>
    </source>
</evidence>
<dbReference type="InterPro" id="IPR001757">
    <property type="entry name" value="P_typ_ATPase"/>
</dbReference>
<feature type="transmembrane region" description="Helical" evidence="6">
    <location>
        <begin position="660"/>
        <end position="684"/>
    </location>
</feature>
<evidence type="ECO:0000259" key="7">
    <source>
        <dbReference type="Pfam" id="PF00122"/>
    </source>
</evidence>
<accession>A0A0R2DLL6</accession>
<keyword evidence="3" id="KW-1278">Translocase</keyword>
<dbReference type="InterPro" id="IPR059000">
    <property type="entry name" value="ATPase_P-type_domA"/>
</dbReference>
<feature type="transmembrane region" description="Helical" evidence="6">
    <location>
        <begin position="47"/>
        <end position="65"/>
    </location>
</feature>
<name>A0A0R2DLL6_9LACO</name>
<dbReference type="OrthoDB" id="9760364at2"/>
<dbReference type="Gene3D" id="3.40.50.1000">
    <property type="entry name" value="HAD superfamily/HAD-like"/>
    <property type="match status" value="1"/>
</dbReference>
<dbReference type="GO" id="GO:0016887">
    <property type="term" value="F:ATP hydrolysis activity"/>
    <property type="evidence" value="ECO:0007669"/>
    <property type="project" value="InterPro"/>
</dbReference>
<dbReference type="SFLD" id="SFLDF00027">
    <property type="entry name" value="p-type_atpase"/>
    <property type="match status" value="1"/>
</dbReference>
<evidence type="ECO:0000256" key="1">
    <source>
        <dbReference type="ARBA" id="ARBA00004141"/>
    </source>
</evidence>
<feature type="transmembrane region" description="Helical" evidence="6">
    <location>
        <begin position="245"/>
        <end position="278"/>
    </location>
</feature>
<dbReference type="SUPFAM" id="SSF81665">
    <property type="entry name" value="Calcium ATPase, transmembrane domain M"/>
    <property type="match status" value="1"/>
</dbReference>
<dbReference type="Gene3D" id="3.40.1110.10">
    <property type="entry name" value="Calcium-transporting ATPase, cytoplasmic domain N"/>
    <property type="match status" value="1"/>
</dbReference>
<feature type="transmembrane region" description="Helical" evidence="6">
    <location>
        <begin position="696"/>
        <end position="714"/>
    </location>
</feature>
<dbReference type="PROSITE" id="PS00154">
    <property type="entry name" value="ATPASE_E1_E2"/>
    <property type="match status" value="1"/>
</dbReference>
<sequence length="789" mass="86552">MKSQATTELIQNGLSSQIVNQKKSEGKVNLPVQSLTRSVKQIISENTLTLFNAINLFFAILVAITGKYANLWFLGPVLFNTVIGIFQELRAKRQVDAMSLITMQQITVKRDSKSIQLSQDELVEGDIVTLKRGNEIPADGIVLQTNGLEVDESPLTGESRNIIKKDQDEVLSGSFINSGQAIVQLTKVGHDSFISKLSLEAKTEKKPSSQLLNMINKIIRILTYIIIPLGIILAISSYLKGGGYIQIILGTATAVIGMIPEGLVLLTSVALAVGSLNLSRKKVLTRSINAIESLARIDTLCLDKTGTITTGNLHIHEIEPVSDLTKEELIDQTQAIVTANQDDNATARVILGYTKTPTTKEASAALPFSSDRKMSGASFTDNPHEFWLMGAPEFIFKNQSLPIDMAEKIAQATADGFRIILIAKGTGDLKKLDDASLKPMGWLKIADEVRPSAKQTFNYLAEQGIDLKVISGDNPVTVSNVAQRAGIKGAKDYVDMSQQTDNVDFTYLVQNYNIFGRVSPTQKRNLIKSYQKLGKTVGMTGDGVNDVLALKQSDCAIAVAGGNDASQSVADFVLLDANFDNMINILNEGRRVINNIERVASMYLNKTIYSIILAVIFIFVNLQYPFHLSQLTPATMLTVGIPSFFLALEPDFSRPTGRFMDNVLSIAAPAALSIVTYVIIFSFLQSYAQVPFADSSTMVSLMITVVGFITLLYLSKPLTPIKYGLLSLVVIGIIVSYGFLGKLFELTSIFSFNLAIWYVPLILTAWPLFVLYRIIFKKLNNYYISKLEA</sequence>
<dbReference type="SUPFAM" id="SSF81653">
    <property type="entry name" value="Calcium ATPase, transduction domain A"/>
    <property type="match status" value="1"/>
</dbReference>
<keyword evidence="2 6" id="KW-0812">Transmembrane</keyword>
<keyword evidence="4 6" id="KW-1133">Transmembrane helix</keyword>